<dbReference type="InterPro" id="IPR023298">
    <property type="entry name" value="ATPase_P-typ_TM_dom_sf"/>
</dbReference>
<evidence type="ECO:0000256" key="9">
    <source>
        <dbReference type="ARBA" id="ARBA00022840"/>
    </source>
</evidence>
<dbReference type="RefSeq" id="WP_107888530.1">
    <property type="nucleotide sequence ID" value="NZ_CP028519.1"/>
</dbReference>
<evidence type="ECO:0000256" key="10">
    <source>
        <dbReference type="ARBA" id="ARBA00022967"/>
    </source>
</evidence>
<dbReference type="NCBIfam" id="TIGR01511">
    <property type="entry name" value="ATPase-IB1_Cu"/>
    <property type="match status" value="1"/>
</dbReference>
<keyword evidence="11 14" id="KW-1133">Transmembrane helix</keyword>
<dbReference type="InterPro" id="IPR027256">
    <property type="entry name" value="P-typ_ATPase_IB"/>
</dbReference>
<keyword evidence="9 14" id="KW-0067">ATP-binding</keyword>
<dbReference type="PROSITE" id="PS50846">
    <property type="entry name" value="HMA_2"/>
    <property type="match status" value="2"/>
</dbReference>
<dbReference type="OrthoDB" id="8552908at2"/>
<evidence type="ECO:0000313" key="16">
    <source>
        <dbReference type="EMBL" id="AVY92724.1"/>
    </source>
</evidence>
<dbReference type="AlphaFoldDB" id="A0A2U3TH46"/>
<gene>
    <name evidence="16" type="ORF">DAI18_00665</name>
</gene>
<dbReference type="InterPro" id="IPR001757">
    <property type="entry name" value="P_typ_ATPase"/>
</dbReference>
<evidence type="ECO:0000256" key="2">
    <source>
        <dbReference type="ARBA" id="ARBA00006024"/>
    </source>
</evidence>
<dbReference type="Gene3D" id="3.40.50.1000">
    <property type="entry name" value="HAD superfamily/HAD-like"/>
    <property type="match status" value="1"/>
</dbReference>
<accession>A0A2U3TH46</accession>
<keyword evidence="6 14" id="KW-0812">Transmembrane</keyword>
<comment type="subcellular location">
    <subcellularLocation>
        <location evidence="1">Cell membrane</location>
        <topology evidence="1">Multi-pass membrane protein</topology>
    </subcellularLocation>
</comment>
<dbReference type="FunFam" id="2.70.150.10:FF:000020">
    <property type="entry name" value="Copper-exporting P-type ATPase A"/>
    <property type="match status" value="1"/>
</dbReference>
<organism evidence="16 17">
    <name type="scientific">Microvirgula aerodenitrificans</name>
    <dbReference type="NCBI Taxonomy" id="57480"/>
    <lineage>
        <taxon>Bacteria</taxon>
        <taxon>Pseudomonadati</taxon>
        <taxon>Pseudomonadota</taxon>
        <taxon>Betaproteobacteria</taxon>
        <taxon>Neisseriales</taxon>
        <taxon>Aquaspirillaceae</taxon>
        <taxon>Microvirgula</taxon>
    </lineage>
</organism>
<dbReference type="InterPro" id="IPR059000">
    <property type="entry name" value="ATPase_P-type_domA"/>
</dbReference>
<dbReference type="SUPFAM" id="SSF81665">
    <property type="entry name" value="Calcium ATPase, transmembrane domain M"/>
    <property type="match status" value="1"/>
</dbReference>
<dbReference type="GO" id="GO:0005886">
    <property type="term" value="C:plasma membrane"/>
    <property type="evidence" value="ECO:0007669"/>
    <property type="project" value="UniProtKB-SubCell"/>
</dbReference>
<feature type="transmembrane region" description="Helical" evidence="14">
    <location>
        <begin position="434"/>
        <end position="458"/>
    </location>
</feature>
<keyword evidence="4" id="KW-0813">Transport</keyword>
<dbReference type="Pfam" id="PF00702">
    <property type="entry name" value="Hydrolase"/>
    <property type="match status" value="1"/>
</dbReference>
<feature type="transmembrane region" description="Helical" evidence="14">
    <location>
        <begin position="738"/>
        <end position="755"/>
    </location>
</feature>
<keyword evidence="10" id="KW-1278">Translocase</keyword>
<evidence type="ECO:0000256" key="3">
    <source>
        <dbReference type="ARBA" id="ARBA00012517"/>
    </source>
</evidence>
<dbReference type="FunFam" id="3.30.70.100:FF:000005">
    <property type="entry name" value="Copper-exporting P-type ATPase A"/>
    <property type="match status" value="1"/>
</dbReference>
<evidence type="ECO:0000256" key="11">
    <source>
        <dbReference type="ARBA" id="ARBA00022989"/>
    </source>
</evidence>
<feature type="transmembrane region" description="Helical" evidence="14">
    <location>
        <begin position="400"/>
        <end position="422"/>
    </location>
</feature>
<dbReference type="SUPFAM" id="SSF55008">
    <property type="entry name" value="HMA, heavy metal-associated domain"/>
    <property type="match status" value="2"/>
</dbReference>
<dbReference type="InterPro" id="IPR023214">
    <property type="entry name" value="HAD_sf"/>
</dbReference>
<keyword evidence="5 14" id="KW-1003">Cell membrane</keyword>
<dbReference type="GO" id="GO:0140581">
    <property type="term" value="F:P-type monovalent copper transporter activity"/>
    <property type="evidence" value="ECO:0007669"/>
    <property type="project" value="UniProtKB-EC"/>
</dbReference>
<dbReference type="Gene3D" id="2.70.150.10">
    <property type="entry name" value="Calcium-transporting ATPase, cytoplasmic transduction domain A"/>
    <property type="match status" value="1"/>
</dbReference>
<dbReference type="InterPro" id="IPR008250">
    <property type="entry name" value="ATPase_P-typ_transduc_dom_A_sf"/>
</dbReference>
<dbReference type="Pfam" id="PF00403">
    <property type="entry name" value="HMA"/>
    <property type="match status" value="2"/>
</dbReference>
<dbReference type="PROSITE" id="PS00154">
    <property type="entry name" value="ATPASE_E1_E2"/>
    <property type="match status" value="1"/>
</dbReference>
<keyword evidence="12" id="KW-0406">Ion transport</keyword>
<dbReference type="GO" id="GO:0016887">
    <property type="term" value="F:ATP hydrolysis activity"/>
    <property type="evidence" value="ECO:0007669"/>
    <property type="project" value="InterPro"/>
</dbReference>
<feature type="transmembrane region" description="Helical" evidence="14">
    <location>
        <begin position="761"/>
        <end position="781"/>
    </location>
</feature>
<evidence type="ECO:0000256" key="12">
    <source>
        <dbReference type="ARBA" id="ARBA00023065"/>
    </source>
</evidence>
<name>A0A2U3TH46_9NEIS</name>
<evidence type="ECO:0000256" key="8">
    <source>
        <dbReference type="ARBA" id="ARBA00022741"/>
    </source>
</evidence>
<comment type="similarity">
    <text evidence="2 14">Belongs to the cation transport ATPase (P-type) (TC 3.A.3) family. Type IB subfamily.</text>
</comment>
<dbReference type="STRING" id="1122240.GCA_000620105_00770"/>
<evidence type="ECO:0000256" key="13">
    <source>
        <dbReference type="ARBA" id="ARBA00023136"/>
    </source>
</evidence>
<feature type="transmembrane region" description="Helical" evidence="14">
    <location>
        <begin position="218"/>
        <end position="242"/>
    </location>
</feature>
<dbReference type="Proteomes" id="UP000244173">
    <property type="component" value="Chromosome"/>
</dbReference>
<dbReference type="EC" id="7.2.2.8" evidence="3"/>
<dbReference type="GO" id="GO:0060003">
    <property type="term" value="P:copper ion export"/>
    <property type="evidence" value="ECO:0007669"/>
    <property type="project" value="UniProtKB-ARBA"/>
</dbReference>
<dbReference type="GO" id="GO:0005507">
    <property type="term" value="F:copper ion binding"/>
    <property type="evidence" value="ECO:0007669"/>
    <property type="project" value="TreeGrafter"/>
</dbReference>
<reference evidence="16 17" key="1">
    <citation type="submission" date="2018-04" db="EMBL/GenBank/DDBJ databases">
        <title>Denitrifier Microvirgula.</title>
        <authorList>
            <person name="Anderson E."/>
            <person name="Jang J."/>
            <person name="Ishii S."/>
        </authorList>
    </citation>
    <scope>NUCLEOTIDE SEQUENCE [LARGE SCALE GENOMIC DNA]</scope>
    <source>
        <strain evidence="16 17">BE2.4</strain>
    </source>
</reference>
<feature type="domain" description="HMA" evidence="15">
    <location>
        <begin position="69"/>
        <end position="134"/>
    </location>
</feature>
<dbReference type="PANTHER" id="PTHR43520:SF8">
    <property type="entry name" value="P-TYPE CU(+) TRANSPORTER"/>
    <property type="match status" value="1"/>
</dbReference>
<dbReference type="GO" id="GO:0055070">
    <property type="term" value="P:copper ion homeostasis"/>
    <property type="evidence" value="ECO:0007669"/>
    <property type="project" value="TreeGrafter"/>
</dbReference>
<dbReference type="InterPro" id="IPR017969">
    <property type="entry name" value="Heavy-metal-associated_CS"/>
</dbReference>
<keyword evidence="7 14" id="KW-0479">Metal-binding</keyword>
<dbReference type="InterPro" id="IPR018303">
    <property type="entry name" value="ATPase_P-typ_P_site"/>
</dbReference>
<dbReference type="KEGG" id="maer:DAI18_00665"/>
<keyword evidence="17" id="KW-1185">Reference proteome</keyword>
<dbReference type="PRINTS" id="PR00119">
    <property type="entry name" value="CATATPASE"/>
</dbReference>
<dbReference type="PROSITE" id="PS01047">
    <property type="entry name" value="HMA_1"/>
    <property type="match status" value="2"/>
</dbReference>
<dbReference type="NCBIfam" id="TIGR01494">
    <property type="entry name" value="ATPase_P-type"/>
    <property type="match status" value="1"/>
</dbReference>
<dbReference type="NCBIfam" id="TIGR01525">
    <property type="entry name" value="ATPase-IB_hvy"/>
    <property type="match status" value="1"/>
</dbReference>
<dbReference type="SFLD" id="SFLDS00003">
    <property type="entry name" value="Haloacid_Dehalogenase"/>
    <property type="match status" value="1"/>
</dbReference>
<dbReference type="Gene3D" id="3.40.1110.10">
    <property type="entry name" value="Calcium-transporting ATPase, cytoplasmic domain N"/>
    <property type="match status" value="1"/>
</dbReference>
<dbReference type="InterPro" id="IPR036412">
    <property type="entry name" value="HAD-like_sf"/>
</dbReference>
<dbReference type="GO" id="GO:0043682">
    <property type="term" value="F:P-type divalent copper transporter activity"/>
    <property type="evidence" value="ECO:0007669"/>
    <property type="project" value="TreeGrafter"/>
</dbReference>
<dbReference type="PRINTS" id="PR00943">
    <property type="entry name" value="CUATPASE"/>
</dbReference>
<evidence type="ECO:0000256" key="6">
    <source>
        <dbReference type="ARBA" id="ARBA00022692"/>
    </source>
</evidence>
<dbReference type="InterPro" id="IPR006121">
    <property type="entry name" value="HMA_dom"/>
</dbReference>
<evidence type="ECO:0000259" key="15">
    <source>
        <dbReference type="PROSITE" id="PS50846"/>
    </source>
</evidence>
<dbReference type="SFLD" id="SFLDG00002">
    <property type="entry name" value="C1.7:_P-type_atpase_like"/>
    <property type="match status" value="1"/>
</dbReference>
<evidence type="ECO:0000256" key="14">
    <source>
        <dbReference type="RuleBase" id="RU362081"/>
    </source>
</evidence>
<proteinExistence type="inferred from homology"/>
<evidence type="ECO:0000313" key="17">
    <source>
        <dbReference type="Proteomes" id="UP000244173"/>
    </source>
</evidence>
<dbReference type="SUPFAM" id="SSF56784">
    <property type="entry name" value="HAD-like"/>
    <property type="match status" value="1"/>
</dbReference>
<dbReference type="SFLD" id="SFLDF00027">
    <property type="entry name" value="p-type_atpase"/>
    <property type="match status" value="1"/>
</dbReference>
<dbReference type="InterPro" id="IPR044492">
    <property type="entry name" value="P_typ_ATPase_HD_dom"/>
</dbReference>
<evidence type="ECO:0000256" key="4">
    <source>
        <dbReference type="ARBA" id="ARBA00022448"/>
    </source>
</evidence>
<feature type="domain" description="HMA" evidence="15">
    <location>
        <begin position="3"/>
        <end position="67"/>
    </location>
</feature>
<evidence type="ECO:0000256" key="7">
    <source>
        <dbReference type="ARBA" id="ARBA00022723"/>
    </source>
</evidence>
<evidence type="ECO:0000256" key="1">
    <source>
        <dbReference type="ARBA" id="ARBA00004651"/>
    </source>
</evidence>
<dbReference type="Pfam" id="PF00122">
    <property type="entry name" value="E1-E2_ATPase"/>
    <property type="match status" value="1"/>
</dbReference>
<sequence>MSTSTVFPISGMSCAACAIRIEKRLNALDGVSAQVNFATESAVVTRDDSVPLATVVDTIRKTGFDIVPERVELALSGMTCAACAQRIETVLNRLPGVSASVNFATETARVDMLPGTADVNALVAAVTRAGYEARPLAGDDRAARKAEKQLAYQQELRQFAIAALFTLPLWLEMVSMFGGSHEGLLPRWLQLLLATPVQFWAGWRFYRGAWHALRGGGANMDVLIASGTTVAYAMSAVITVLGLEHQHVYFEASASVITLVILGKLLEARAKGRTSAAIETLLGMQPKTARVERDGQLTEVPIASLQPGDIVVVRYGEALPVDGEVSDGTAAVDESMLSGESMPVNKAVGSPVYAGTRTVEGMLKVRAGSVGERTRLAEIVRLVSEAQGSKAPIQQLADRISGVFVPVVMAIAVLTFVVTLLLTGDGVTSLMHAVAVLVIACPCALGLATPTAIMVGIGRGATAGLLFRNASALERAEHINTLVVDKTGTLTRGQPVVTDVEALAGHDRASVLQLAASVEQGSEHPLARAVLDAAAADGLALAAVDDFRVEAGHGVAARLRGGQALRLGTPDWIGADEALREQAARLAAAGRTVVVLEVDGRPAGLIGMADALRETSPAAVRRLRQMGVDVIMLTGDNAATARAIAAQAGIERFEAQVLPADKARIVEGLRREGRVVAMAGDGVNDAPALACADVGFAMGAGSDVAIETAEITLMQSDLSSVADAIDLSRKTMKKIRQNLFFAFIYNVLGIPLAAIGLLSPVIAGAAMAASSVSVVSNSLLLRRWTRQPR</sequence>
<dbReference type="PANTHER" id="PTHR43520">
    <property type="entry name" value="ATP7, ISOFORM B"/>
    <property type="match status" value="1"/>
</dbReference>
<dbReference type="EMBL" id="CP028519">
    <property type="protein sequence ID" value="AVY92724.1"/>
    <property type="molecule type" value="Genomic_DNA"/>
</dbReference>
<dbReference type="CDD" id="cd02094">
    <property type="entry name" value="P-type_ATPase_Cu-like"/>
    <property type="match status" value="1"/>
</dbReference>
<protein>
    <recommendedName>
        <fullName evidence="3">P-type Cu(+) transporter</fullName>
        <ecNumber evidence="3">7.2.2.8</ecNumber>
    </recommendedName>
</protein>
<dbReference type="Gene3D" id="3.30.70.100">
    <property type="match status" value="2"/>
</dbReference>
<keyword evidence="8 14" id="KW-0547">Nucleotide-binding</keyword>
<evidence type="ECO:0000256" key="5">
    <source>
        <dbReference type="ARBA" id="ARBA00022475"/>
    </source>
</evidence>
<dbReference type="GO" id="GO:0005524">
    <property type="term" value="F:ATP binding"/>
    <property type="evidence" value="ECO:0007669"/>
    <property type="project" value="UniProtKB-UniRule"/>
</dbReference>
<keyword evidence="13 14" id="KW-0472">Membrane</keyword>
<dbReference type="CDD" id="cd00371">
    <property type="entry name" value="HMA"/>
    <property type="match status" value="2"/>
</dbReference>
<dbReference type="InterPro" id="IPR036163">
    <property type="entry name" value="HMA_dom_sf"/>
</dbReference>
<dbReference type="InterPro" id="IPR023299">
    <property type="entry name" value="ATPase_P-typ_cyto_dom_N"/>
</dbReference>
<dbReference type="SUPFAM" id="SSF81653">
    <property type="entry name" value="Calcium ATPase, transduction domain A"/>
    <property type="match status" value="1"/>
</dbReference>